<sequence length="141" mass="16021">MIVLDTHIWIWWVDENPKLSPQNQESIQTHQKSGLGISIISCWEVAQLVEKNRLSFSCSVDEWLELALSYPGVQILELSLPIILQSSQLSGFHSDPADQIIVATAKVYDTFLLTQDQKILNYSEVKTYTKGDRTSETQNQP</sequence>
<dbReference type="Pfam" id="PF01850">
    <property type="entry name" value="PIN"/>
    <property type="match status" value="1"/>
</dbReference>
<evidence type="ECO:0000313" key="3">
    <source>
        <dbReference type="Proteomes" id="UP000326169"/>
    </source>
</evidence>
<protein>
    <recommendedName>
        <fullName evidence="1">PIN domain-containing protein</fullName>
    </recommendedName>
</protein>
<dbReference type="EMBL" id="BIMW01000075">
    <property type="protein sequence ID" value="GCE93555.1"/>
    <property type="molecule type" value="Genomic_DNA"/>
</dbReference>
<feature type="domain" description="PIN" evidence="1">
    <location>
        <begin position="2"/>
        <end position="122"/>
    </location>
</feature>
<organism evidence="2 3">
    <name type="scientific">Limnospira platensis NIES-46</name>
    <dbReference type="NCBI Taxonomy" id="1236695"/>
    <lineage>
        <taxon>Bacteria</taxon>
        <taxon>Bacillati</taxon>
        <taxon>Cyanobacteriota</taxon>
        <taxon>Cyanophyceae</taxon>
        <taxon>Oscillatoriophycideae</taxon>
        <taxon>Oscillatoriales</taxon>
        <taxon>Sirenicapillariaceae</taxon>
        <taxon>Limnospira</taxon>
    </lineage>
</organism>
<keyword evidence="3" id="KW-1185">Reference proteome</keyword>
<dbReference type="GeneID" id="301682466"/>
<dbReference type="Gene3D" id="3.40.50.1010">
    <property type="entry name" value="5'-nuclease"/>
    <property type="match status" value="1"/>
</dbReference>
<dbReference type="InterPro" id="IPR002716">
    <property type="entry name" value="PIN_dom"/>
</dbReference>
<name>A0A5M3T546_LIMPL</name>
<dbReference type="SUPFAM" id="SSF88723">
    <property type="entry name" value="PIN domain-like"/>
    <property type="match status" value="1"/>
</dbReference>
<dbReference type="InterPro" id="IPR029060">
    <property type="entry name" value="PIN-like_dom_sf"/>
</dbReference>
<dbReference type="InterPro" id="IPR052919">
    <property type="entry name" value="TA_system_RNase"/>
</dbReference>
<evidence type="ECO:0000259" key="1">
    <source>
        <dbReference type="Pfam" id="PF01850"/>
    </source>
</evidence>
<comment type="caution">
    <text evidence="2">The sequence shown here is derived from an EMBL/GenBank/DDBJ whole genome shotgun (WGS) entry which is preliminary data.</text>
</comment>
<reference evidence="2 3" key="1">
    <citation type="journal article" date="2019" name="J Genomics">
        <title>The Draft Genome of a Hydrogen-producing Cyanobacterium, Arthrospira platensis NIES-46.</title>
        <authorList>
            <person name="Suzuki S."/>
            <person name="Yamaguchi H."/>
            <person name="Kawachi M."/>
        </authorList>
    </citation>
    <scope>NUCLEOTIDE SEQUENCE [LARGE SCALE GENOMIC DNA]</scope>
    <source>
        <strain evidence="2 3">NIES-46</strain>
    </source>
</reference>
<dbReference type="PANTHER" id="PTHR36173">
    <property type="entry name" value="RIBONUCLEASE VAPC16-RELATED"/>
    <property type="match status" value="1"/>
</dbReference>
<dbReference type="CDD" id="cd09872">
    <property type="entry name" value="PIN_Sll0205-like"/>
    <property type="match status" value="1"/>
</dbReference>
<gene>
    <name evidence="2" type="ORF">NIES46_16060</name>
</gene>
<dbReference type="InterPro" id="IPR041705">
    <property type="entry name" value="PIN_Sll0205"/>
</dbReference>
<dbReference type="RefSeq" id="WP_006616391.1">
    <property type="nucleotide sequence ID" value="NZ_BIMW01000075.1"/>
</dbReference>
<evidence type="ECO:0000313" key="2">
    <source>
        <dbReference type="EMBL" id="GCE93555.1"/>
    </source>
</evidence>
<dbReference type="Proteomes" id="UP000326169">
    <property type="component" value="Unassembled WGS sequence"/>
</dbReference>
<dbReference type="PANTHER" id="PTHR36173:SF1">
    <property type="entry name" value="RIBONUCLEASE VAPC22"/>
    <property type="match status" value="1"/>
</dbReference>
<accession>A0A5M3T546</accession>
<proteinExistence type="predicted"/>